<evidence type="ECO:0000313" key="2">
    <source>
        <dbReference type="EMBL" id="BBM38080.1"/>
    </source>
</evidence>
<feature type="compositionally biased region" description="Basic and acidic residues" evidence="1">
    <location>
        <begin position="369"/>
        <end position="380"/>
    </location>
</feature>
<gene>
    <name evidence="2" type="ORF">JCM16775_0787</name>
</gene>
<evidence type="ECO:0008006" key="4">
    <source>
        <dbReference type="Google" id="ProtNLM"/>
    </source>
</evidence>
<dbReference type="InterPro" id="IPR036457">
    <property type="entry name" value="PPM-type-like_dom_sf"/>
</dbReference>
<organism evidence="2 3">
    <name type="scientific">Leptotrichia hofstadii</name>
    <dbReference type="NCBI Taxonomy" id="157688"/>
    <lineage>
        <taxon>Bacteria</taxon>
        <taxon>Fusobacteriati</taxon>
        <taxon>Fusobacteriota</taxon>
        <taxon>Fusobacteriia</taxon>
        <taxon>Fusobacteriales</taxon>
        <taxon>Leptotrichiaceae</taxon>
        <taxon>Leptotrichia</taxon>
    </lineage>
</organism>
<keyword evidence="3" id="KW-1185">Reference proteome</keyword>
<dbReference type="Gene3D" id="3.60.40.10">
    <property type="entry name" value="PPM-type phosphatase domain"/>
    <property type="match status" value="1"/>
</dbReference>
<dbReference type="KEGG" id="lhf:JCM16775_0787"/>
<dbReference type="AlphaFoldDB" id="A0A510JFP1"/>
<feature type="compositionally biased region" description="Basic residues" evidence="1">
    <location>
        <begin position="358"/>
        <end position="368"/>
    </location>
</feature>
<proteinExistence type="predicted"/>
<evidence type="ECO:0000313" key="3">
    <source>
        <dbReference type="Proteomes" id="UP000321892"/>
    </source>
</evidence>
<sequence>MQITKTKYSTYFFREHHNTDQEENTFSAFIPEGKKGFWILTEDTEKKENVAKIAVMAVAEAYFSNNSLSEDNMTHLLNVANKEIIESKIKRNMDYYSKFSTSIVAAEDDKMIVGNIGNSKVKIFRDNELIEEIEGDTIVSLDLKKYDYILSGTAEFWEIVNENEILDMFIRNSSRFSFESELSQKVNSIEVQRKIEIPFLSIFIENLEKEEEEEYTVTTVVERVNPLNYILPMLIAVFFVTAVGKSIYNSRIEKSKKEKVIVQKPSQNQQSENMAKINTTVKPENVQPQIPAPVVEEKVEETAVLPPQNEEEKEIEKLEQENQSKAVKLPEIKREARTSVNPVKKQPKREKNNINLKPKPKSKSRTARKSYDSLDEEIRQNWKKLGRDNNGNII</sequence>
<dbReference type="SUPFAM" id="SSF81606">
    <property type="entry name" value="PP2C-like"/>
    <property type="match status" value="1"/>
</dbReference>
<name>A0A510JFP1_9FUSO</name>
<dbReference type="OrthoDB" id="81959at2"/>
<reference evidence="2 3" key="1">
    <citation type="submission" date="2019-07" db="EMBL/GenBank/DDBJ databases">
        <title>Complete Genome Sequence of Leptotrichia hofstadii Strain JCM16775.</title>
        <authorList>
            <person name="Watanabe S."/>
            <person name="Cui L."/>
        </authorList>
    </citation>
    <scope>NUCLEOTIDE SEQUENCE [LARGE SCALE GENOMIC DNA]</scope>
    <source>
        <strain evidence="2 3">JCM16775</strain>
    </source>
</reference>
<dbReference type="RefSeq" id="WP_026746740.1">
    <property type="nucleotide sequence ID" value="NZ_AP019823.1"/>
</dbReference>
<dbReference type="Proteomes" id="UP000321892">
    <property type="component" value="Chromosome"/>
</dbReference>
<accession>A0A510JFP1</accession>
<evidence type="ECO:0000256" key="1">
    <source>
        <dbReference type="SAM" id="MobiDB-lite"/>
    </source>
</evidence>
<feature type="region of interest" description="Disordered" evidence="1">
    <location>
        <begin position="303"/>
        <end position="394"/>
    </location>
</feature>
<feature type="compositionally biased region" description="Basic and acidic residues" evidence="1">
    <location>
        <begin position="314"/>
        <end position="337"/>
    </location>
</feature>
<protein>
    <recommendedName>
        <fullName evidence="4">PPM-type phosphatase domain-containing protein</fullName>
    </recommendedName>
</protein>
<dbReference type="EMBL" id="AP019823">
    <property type="protein sequence ID" value="BBM38080.1"/>
    <property type="molecule type" value="Genomic_DNA"/>
</dbReference>